<dbReference type="Proteomes" id="UP000042738">
    <property type="component" value="Chromosome"/>
</dbReference>
<dbReference type="RefSeq" id="WP_082026947.1">
    <property type="nucleotide sequence ID" value="NZ_CP050855.1"/>
</dbReference>
<accession>A0A7D5SLN6</accession>
<dbReference type="Pfam" id="PF05930">
    <property type="entry name" value="Phage_AlpA"/>
    <property type="match status" value="1"/>
</dbReference>
<dbReference type="InterPro" id="IPR010260">
    <property type="entry name" value="AlpA"/>
</dbReference>
<evidence type="ECO:0000313" key="1">
    <source>
        <dbReference type="EMBL" id="QLH63216.1"/>
    </source>
</evidence>
<protein>
    <submittedName>
        <fullName evidence="1">AlpA family phage regulatory protein</fullName>
    </submittedName>
</protein>
<reference evidence="1 2" key="1">
    <citation type="journal article" date="2014" name="Genome Announc.">
        <title>Whole-Genome Sequence of Serratia symbiotica Strain CWBI-2.3T, a Free-Living Symbiont of the Black Bean Aphid Aphis fabae.</title>
        <authorList>
            <person name="Foray V."/>
            <person name="Grigorescu A.S."/>
            <person name="Sabri A."/>
            <person name="Haubruge E."/>
            <person name="Lognay G."/>
            <person name="Francis F."/>
            <person name="Fauconnier M.L."/>
            <person name="Hance T."/>
            <person name="Thonart P."/>
        </authorList>
    </citation>
    <scope>NUCLEOTIDE SEQUENCE [LARGE SCALE GENOMIC DNA]</scope>
    <source>
        <strain evidence="1">CWBI-2.3</strain>
    </source>
</reference>
<dbReference type="EMBL" id="CP050855">
    <property type="protein sequence ID" value="QLH63216.1"/>
    <property type="molecule type" value="Genomic_DNA"/>
</dbReference>
<dbReference type="GeneID" id="93736848"/>
<name>A0A7D5SLN6_9GAMM</name>
<gene>
    <name evidence="1" type="ORF">SYMBAF_10105</name>
</gene>
<sequence length="64" mass="7512">MKDINLIPEKEVMMKLGISSRQTMYSYQKKYYFPKPVRTHPKAYLESAVNQWILNGGINQKAFS</sequence>
<organism evidence="1 2">
    <name type="scientific">Serratia symbiotica</name>
    <dbReference type="NCBI Taxonomy" id="138074"/>
    <lineage>
        <taxon>Bacteria</taxon>
        <taxon>Pseudomonadati</taxon>
        <taxon>Pseudomonadota</taxon>
        <taxon>Gammaproteobacteria</taxon>
        <taxon>Enterobacterales</taxon>
        <taxon>Yersiniaceae</taxon>
        <taxon>Serratia</taxon>
    </lineage>
</organism>
<proteinExistence type="predicted"/>
<dbReference type="AlphaFoldDB" id="A0A7D5SLN6"/>
<evidence type="ECO:0000313" key="2">
    <source>
        <dbReference type="Proteomes" id="UP000042738"/>
    </source>
</evidence>